<evidence type="ECO:0000256" key="7">
    <source>
        <dbReference type="ARBA" id="ARBA00048062"/>
    </source>
</evidence>
<evidence type="ECO:0000313" key="10">
    <source>
        <dbReference type="Proteomes" id="UP001378188"/>
    </source>
</evidence>
<keyword evidence="10" id="KW-1185">Reference proteome</keyword>
<dbReference type="SUPFAM" id="SSF54637">
    <property type="entry name" value="Thioesterase/thiol ester dehydrase-isomerase"/>
    <property type="match status" value="1"/>
</dbReference>
<keyword evidence="1 9" id="KW-0378">Hydrolase</keyword>
<protein>
    <recommendedName>
        <fullName evidence="6">Medium/long-chain acyl-CoA thioesterase YigI</fullName>
        <ecNumber evidence="5">3.1.2.20</ecNumber>
    </recommendedName>
</protein>
<comment type="catalytic activity">
    <reaction evidence="7">
        <text>a medium-chain fatty acyl-CoA + H2O = a medium-chain fatty acid + CoA + H(+)</text>
        <dbReference type="Rhea" id="RHEA:68184"/>
        <dbReference type="ChEBI" id="CHEBI:15377"/>
        <dbReference type="ChEBI" id="CHEBI:15378"/>
        <dbReference type="ChEBI" id="CHEBI:57287"/>
        <dbReference type="ChEBI" id="CHEBI:59558"/>
        <dbReference type="ChEBI" id="CHEBI:90546"/>
    </reaction>
</comment>
<comment type="caution">
    <text evidence="9">The sequence shown here is derived from an EMBL/GenBank/DDBJ whole genome shotgun (WGS) entry which is preliminary data.</text>
</comment>
<sequence>MTQTFTVEEVQKLLDSSPYNRFLGLEVESLDVSTGAIAMRMPIRPELERGGPVSGQFHGGPVASLIDTVGDFAVAIMVGGGVPTINFRVDYLRPSTGASLLGTATVRRVGRSVGVVDIDVTDEQGRLTAVGRGCYGTQVG</sequence>
<reference evidence="9 10" key="1">
    <citation type="submission" date="2024-02" db="EMBL/GenBank/DDBJ databases">
        <title>Genome analysis and characterization of Microbaculum marinisediminis sp. nov., isolated from marine sediment.</title>
        <authorList>
            <person name="Du Z.-J."/>
            <person name="Ye Y.-Q."/>
            <person name="Zhang Z.-R."/>
            <person name="Yuan S.-M."/>
            <person name="Zhang X.-Y."/>
        </authorList>
    </citation>
    <scope>NUCLEOTIDE SEQUENCE [LARGE SCALE GENOMIC DNA]</scope>
    <source>
        <strain evidence="9 10">SDUM1044001</strain>
    </source>
</reference>
<name>A0AAW9RAU5_9HYPH</name>
<dbReference type="RefSeq" id="WP_340328222.1">
    <property type="nucleotide sequence ID" value="NZ_JAZHOF010000001.1"/>
</dbReference>
<evidence type="ECO:0000256" key="5">
    <source>
        <dbReference type="ARBA" id="ARBA00038894"/>
    </source>
</evidence>
<dbReference type="GO" id="GO:0047617">
    <property type="term" value="F:fatty acyl-CoA hydrolase activity"/>
    <property type="evidence" value="ECO:0007669"/>
    <property type="project" value="UniProtKB-EC"/>
</dbReference>
<evidence type="ECO:0000259" key="8">
    <source>
        <dbReference type="Pfam" id="PF03061"/>
    </source>
</evidence>
<gene>
    <name evidence="9" type="ORF">V3328_03365</name>
</gene>
<dbReference type="Pfam" id="PF03061">
    <property type="entry name" value="4HBT"/>
    <property type="match status" value="1"/>
</dbReference>
<dbReference type="EC" id="3.1.2.20" evidence="5"/>
<dbReference type="CDD" id="cd03443">
    <property type="entry name" value="PaaI_thioesterase"/>
    <property type="match status" value="1"/>
</dbReference>
<dbReference type="PANTHER" id="PTHR43240:SF20">
    <property type="entry name" value="MEDIUM_LONG-CHAIN ACYL-COA THIOESTERASE YIGI"/>
    <property type="match status" value="1"/>
</dbReference>
<comment type="similarity">
    <text evidence="4">Belongs to the YigI thioesterase family.</text>
</comment>
<organism evidence="9 10">
    <name type="scientific">Microbaculum marinum</name>
    <dbReference type="NCBI Taxonomy" id="1764581"/>
    <lineage>
        <taxon>Bacteria</taxon>
        <taxon>Pseudomonadati</taxon>
        <taxon>Pseudomonadota</taxon>
        <taxon>Alphaproteobacteria</taxon>
        <taxon>Hyphomicrobiales</taxon>
        <taxon>Tepidamorphaceae</taxon>
        <taxon>Microbaculum</taxon>
    </lineage>
</organism>
<dbReference type="AlphaFoldDB" id="A0AAW9RAU5"/>
<dbReference type="EMBL" id="JAZHOF010000001">
    <property type="protein sequence ID" value="MEJ8570494.1"/>
    <property type="molecule type" value="Genomic_DNA"/>
</dbReference>
<dbReference type="Gene3D" id="3.10.129.10">
    <property type="entry name" value="Hotdog Thioesterase"/>
    <property type="match status" value="1"/>
</dbReference>
<accession>A0AAW9RAU5</accession>
<comment type="catalytic activity">
    <reaction evidence="3">
        <text>a long-chain fatty acyl-CoA + H2O = a long-chain fatty acid + CoA + H(+)</text>
        <dbReference type="Rhea" id="RHEA:67680"/>
        <dbReference type="ChEBI" id="CHEBI:15377"/>
        <dbReference type="ChEBI" id="CHEBI:15378"/>
        <dbReference type="ChEBI" id="CHEBI:57287"/>
        <dbReference type="ChEBI" id="CHEBI:57560"/>
        <dbReference type="ChEBI" id="CHEBI:83139"/>
    </reaction>
</comment>
<dbReference type="Proteomes" id="UP001378188">
    <property type="component" value="Unassembled WGS sequence"/>
</dbReference>
<evidence type="ECO:0000313" key="9">
    <source>
        <dbReference type="EMBL" id="MEJ8570494.1"/>
    </source>
</evidence>
<evidence type="ECO:0000256" key="4">
    <source>
        <dbReference type="ARBA" id="ARBA00038381"/>
    </source>
</evidence>
<dbReference type="InterPro" id="IPR029069">
    <property type="entry name" value="HotDog_dom_sf"/>
</dbReference>
<evidence type="ECO:0000256" key="6">
    <source>
        <dbReference type="ARBA" id="ARBA00040062"/>
    </source>
</evidence>
<evidence type="ECO:0000256" key="2">
    <source>
        <dbReference type="ARBA" id="ARBA00035880"/>
    </source>
</evidence>
<dbReference type="PANTHER" id="PTHR43240">
    <property type="entry name" value="1,4-DIHYDROXY-2-NAPHTHOYL-COA THIOESTERASE 1"/>
    <property type="match status" value="1"/>
</dbReference>
<feature type="domain" description="Thioesterase" evidence="8">
    <location>
        <begin position="57"/>
        <end position="128"/>
    </location>
</feature>
<dbReference type="InterPro" id="IPR003736">
    <property type="entry name" value="PAAI_dom"/>
</dbReference>
<evidence type="ECO:0000256" key="3">
    <source>
        <dbReference type="ARBA" id="ARBA00036002"/>
    </source>
</evidence>
<proteinExistence type="inferred from homology"/>
<evidence type="ECO:0000256" key="1">
    <source>
        <dbReference type="ARBA" id="ARBA00022801"/>
    </source>
</evidence>
<dbReference type="InterPro" id="IPR006683">
    <property type="entry name" value="Thioestr_dom"/>
</dbReference>
<dbReference type="NCBIfam" id="TIGR00369">
    <property type="entry name" value="unchar_dom_1"/>
    <property type="match status" value="1"/>
</dbReference>
<comment type="catalytic activity">
    <reaction evidence="2">
        <text>a fatty acyl-CoA + H2O = a fatty acid + CoA + H(+)</text>
        <dbReference type="Rhea" id="RHEA:16781"/>
        <dbReference type="ChEBI" id="CHEBI:15377"/>
        <dbReference type="ChEBI" id="CHEBI:15378"/>
        <dbReference type="ChEBI" id="CHEBI:28868"/>
        <dbReference type="ChEBI" id="CHEBI:57287"/>
        <dbReference type="ChEBI" id="CHEBI:77636"/>
        <dbReference type="EC" id="3.1.2.20"/>
    </reaction>
</comment>